<evidence type="ECO:0000313" key="4">
    <source>
        <dbReference type="Proteomes" id="UP001055156"/>
    </source>
</evidence>
<gene>
    <name evidence="3" type="ORF">LKMONMHP_3083</name>
</gene>
<evidence type="ECO:0000259" key="2">
    <source>
        <dbReference type="Pfam" id="PF13116"/>
    </source>
</evidence>
<reference evidence="3" key="1">
    <citation type="journal article" date="2021" name="Front. Microbiol.">
        <title>Comprehensive Comparative Genomics and Phenotyping of Methylobacterium Species.</title>
        <authorList>
            <person name="Alessa O."/>
            <person name="Ogura Y."/>
            <person name="Fujitani Y."/>
            <person name="Takami H."/>
            <person name="Hayashi T."/>
            <person name="Sahin N."/>
            <person name="Tani A."/>
        </authorList>
    </citation>
    <scope>NUCLEOTIDE SEQUENCE</scope>
    <source>
        <strain evidence="3">NBRC 15689</strain>
    </source>
</reference>
<dbReference type="InterPro" id="IPR025263">
    <property type="entry name" value="YhdP_central"/>
</dbReference>
<dbReference type="Proteomes" id="UP001055156">
    <property type="component" value="Unassembled WGS sequence"/>
</dbReference>
<protein>
    <recommendedName>
        <fullName evidence="2">YhdP central domain-containing protein</fullName>
    </recommendedName>
</protein>
<keyword evidence="1" id="KW-1133">Transmembrane helix</keyword>
<dbReference type="EMBL" id="BPQV01000009">
    <property type="protein sequence ID" value="GJE28216.1"/>
    <property type="molecule type" value="Genomic_DNA"/>
</dbReference>
<feature type="domain" description="YhdP central" evidence="2">
    <location>
        <begin position="389"/>
        <end position="930"/>
    </location>
</feature>
<reference evidence="3" key="2">
    <citation type="submission" date="2021-08" db="EMBL/GenBank/DDBJ databases">
        <authorList>
            <person name="Tani A."/>
            <person name="Ola A."/>
            <person name="Ogura Y."/>
            <person name="Katsura K."/>
            <person name="Hayashi T."/>
        </authorList>
    </citation>
    <scope>NUCLEOTIDE SEQUENCE</scope>
    <source>
        <strain evidence="3">NBRC 15689</strain>
    </source>
</reference>
<dbReference type="Pfam" id="PF13116">
    <property type="entry name" value="YhdP"/>
    <property type="match status" value="1"/>
</dbReference>
<feature type="transmembrane region" description="Helical" evidence="1">
    <location>
        <begin position="33"/>
        <end position="56"/>
    </location>
</feature>
<keyword evidence="1" id="KW-0472">Membrane</keyword>
<evidence type="ECO:0000313" key="3">
    <source>
        <dbReference type="EMBL" id="GJE28216.1"/>
    </source>
</evidence>
<sequence>MDQETARTLLREAVAGPCTPTAPEPSRRRRRPVLWCTLAFTLLLCLTLLGTAWAVLRLTQGPLRIDGMSAQVASAIAGSIGPNWKVELRDSALELDAEDSLALRVAGLDVYNPEGALVVRAPLAVVSLDTWSLLRLSVQPRSIEFRDLQMTALVHNDGSIAFAASSPSQEGAAKPHTLPSVDAARGTVSPISAAAASIFGVVLDSAGVIGALDRARITNGRLTLIDDDARTRAVFEHVNGLFHRDAAQDARLFELRIDGPHGEWRFGGTLHEGSNGHRTGTITLDDLPVMDMLLLSGQSKLPIVTDLKLSAEADVALTAGRIDTMTADVRTSDGNLLIEEKDFNPVTIESVTARMSWDETHRAVQLDGLDYLGAGNRAHLTGNFAMNPPGSPTAWTFTFSGRDAILRGAAKQDAPVKIAEIDGRLVGWAGGVGIDELNLKGDLFSGRLSGSVGAARDDGGLTLHIEAGDTDTRAALRLWPENIAPPVRNYLVDYLRGGHVEAADIVVDMSGAELAAATRGDPMPDKAIHIAFTLSDAGLLISPDAPPLSRGQVAGVITGRGTTVEGATAELRMADNRTMFLTEGSFVIRDPKPEDITAQIGFRLTGGGDALAALLQTKMFHGLTGTDIDPATIKGRVDLRIDFPLNLKNPGDLVDIPIVLTGTLSDFAMDRIVGKDRFENGRFALSYDRSGFSLKGDGRMLGAPVTVDLKQAKPGAPGEAVVGVIVDDGFRAKKGLPSAPQLAGTIPLRFVVPIGRAGSGKPPIKVEADLMKASIDGLLPGWSKAAGKPGRLSLTLLDTGSAMELRDIVLEAAPALARGSATVSTENGFERADLTALKLSPGDDMRASLDRIAGGYKVVVKGAVGDARPFLRALTSTDGKGSKDPAPKDIEAEVSLNVLAGFNNENLTNASLQLKTRGSDVRSAQFRGKFGAAPVSATVAKGAGGVPMLSLDSSDAGSTLRFLDIYKRMYGGRVLLNIALGDGPQQGVVQIKDFALRNEPALSSIMAQGPETSEYVDAKGRRHVVQGQGSEVVFDRMRANFTRSGSRMTFTDAAISNAAMGFTLGGWLDTDKGRTEINGTFVPLYGLNNVVAQVPLVGPLLAGGHNEGLFAINFNVSGPIAKPNVNVNPLSAVAPGFLRKLFGAGGGDAYANGLPEPPPSDR</sequence>
<keyword evidence="1" id="KW-0812">Transmembrane</keyword>
<dbReference type="RefSeq" id="WP_238312074.1">
    <property type="nucleotide sequence ID" value="NZ_BPQV01000009.1"/>
</dbReference>
<name>A0ABQ4T971_METOR</name>
<keyword evidence="4" id="KW-1185">Reference proteome</keyword>
<proteinExistence type="predicted"/>
<evidence type="ECO:0000256" key="1">
    <source>
        <dbReference type="SAM" id="Phobius"/>
    </source>
</evidence>
<accession>A0ABQ4T971</accession>
<organism evidence="3 4">
    <name type="scientific">Methylobacterium organophilum</name>
    <dbReference type="NCBI Taxonomy" id="410"/>
    <lineage>
        <taxon>Bacteria</taxon>
        <taxon>Pseudomonadati</taxon>
        <taxon>Pseudomonadota</taxon>
        <taxon>Alphaproteobacteria</taxon>
        <taxon>Hyphomicrobiales</taxon>
        <taxon>Methylobacteriaceae</taxon>
        <taxon>Methylobacterium</taxon>
    </lineage>
</organism>
<comment type="caution">
    <text evidence="3">The sequence shown here is derived from an EMBL/GenBank/DDBJ whole genome shotgun (WGS) entry which is preliminary data.</text>
</comment>